<proteinExistence type="predicted"/>
<sequence>FFVHFDRLKPYTQSTHLTTLSSSHSTPSQSSYRIGKNITLLDLSDNESSDDDAHGAPVNPPTRC</sequence>
<name>A0A1X7U7F4_AMPQE</name>
<evidence type="ECO:0000256" key="1">
    <source>
        <dbReference type="SAM" id="MobiDB-lite"/>
    </source>
</evidence>
<dbReference type="AlphaFoldDB" id="A0A1X7U7F4"/>
<protein>
    <submittedName>
        <fullName evidence="2">Uncharacterized protein</fullName>
    </submittedName>
</protein>
<organism evidence="2">
    <name type="scientific">Amphimedon queenslandica</name>
    <name type="common">Sponge</name>
    <dbReference type="NCBI Taxonomy" id="400682"/>
    <lineage>
        <taxon>Eukaryota</taxon>
        <taxon>Metazoa</taxon>
        <taxon>Porifera</taxon>
        <taxon>Demospongiae</taxon>
        <taxon>Heteroscleromorpha</taxon>
        <taxon>Haplosclerida</taxon>
        <taxon>Niphatidae</taxon>
        <taxon>Amphimedon</taxon>
    </lineage>
</organism>
<reference evidence="2" key="1">
    <citation type="submission" date="2017-05" db="UniProtKB">
        <authorList>
            <consortium name="EnsemblMetazoa"/>
        </authorList>
    </citation>
    <scope>IDENTIFICATION</scope>
</reference>
<dbReference type="InParanoid" id="A0A1X7U7F4"/>
<feature type="region of interest" description="Disordered" evidence="1">
    <location>
        <begin position="43"/>
        <end position="64"/>
    </location>
</feature>
<dbReference type="EnsemblMetazoa" id="Aqu2.1.23434_001">
    <property type="protein sequence ID" value="Aqu2.1.23434_001"/>
    <property type="gene ID" value="Aqu2.1.23434"/>
</dbReference>
<evidence type="ECO:0000313" key="2">
    <source>
        <dbReference type="EnsemblMetazoa" id="Aqu2.1.23434_001"/>
    </source>
</evidence>
<accession>A0A1X7U7F4</accession>